<comment type="subcellular location">
    <subcellularLocation>
        <location evidence="10">Cytoplasm</location>
    </subcellularLocation>
</comment>
<dbReference type="PANTHER" id="PTHR43091:SF2">
    <property type="entry name" value="BETA-KETOACYL-[ACYL-CARRIER-PROTEIN] SYNTHASE III 2"/>
    <property type="match status" value="1"/>
</dbReference>
<comment type="function">
    <text evidence="10">Catalyzes the condensation reaction of fatty acid synthesis by the addition to an acyl acceptor of two carbons from malonyl-ACP. Catalyzes the first condensation reaction which initiates fatty acid synthesis and may therefore play a role in governing the total rate of fatty acid production. Possesses both acetoacetyl-ACP synthase and acetyl transacylase activities. Its substrate specificity determines the biosynthesis of branched-chain and/or straight-chain of fatty acids.</text>
</comment>
<dbReference type="Pfam" id="PF08545">
    <property type="entry name" value="ACP_syn_III"/>
    <property type="match status" value="1"/>
</dbReference>
<feature type="active site" evidence="10">
    <location>
        <position position="299"/>
    </location>
</feature>
<dbReference type="InterPro" id="IPR013751">
    <property type="entry name" value="ACP_syn_III_N"/>
</dbReference>
<evidence type="ECO:0000256" key="9">
    <source>
        <dbReference type="ARBA" id="ARBA00023315"/>
    </source>
</evidence>
<dbReference type="SUPFAM" id="SSF53901">
    <property type="entry name" value="Thiolase-like"/>
    <property type="match status" value="1"/>
</dbReference>
<dbReference type="HAMAP" id="MF_01815">
    <property type="entry name" value="FabH"/>
    <property type="match status" value="1"/>
</dbReference>
<evidence type="ECO:0000256" key="4">
    <source>
        <dbReference type="ARBA" id="ARBA00022679"/>
    </source>
</evidence>
<dbReference type="EC" id="2.3.1.180" evidence="10"/>
<dbReference type="OrthoDB" id="9815506at2"/>
<keyword evidence="14" id="KW-1185">Reference proteome</keyword>
<dbReference type="AlphaFoldDB" id="A0A1I1LT93"/>
<keyword evidence="9 10" id="KW-0012">Acyltransferase</keyword>
<feature type="domain" description="Beta-ketoacyl-[acyl-carrier-protein] synthase III C-terminal" evidence="11">
    <location>
        <begin position="253"/>
        <end position="342"/>
    </location>
</feature>
<evidence type="ECO:0000256" key="1">
    <source>
        <dbReference type="ARBA" id="ARBA00008642"/>
    </source>
</evidence>
<feature type="domain" description="Beta-ketoacyl-[acyl-carrier-protein] synthase III N-terminal" evidence="12">
    <location>
        <begin position="109"/>
        <end position="190"/>
    </location>
</feature>
<proteinExistence type="inferred from homology"/>
<keyword evidence="2 10" id="KW-0963">Cytoplasm</keyword>
<reference evidence="14" key="1">
    <citation type="submission" date="2016-10" db="EMBL/GenBank/DDBJ databases">
        <authorList>
            <person name="Varghese N."/>
            <person name="Submissions S."/>
        </authorList>
    </citation>
    <scope>NUCLEOTIDE SEQUENCE [LARGE SCALE GENOMIC DNA]</scope>
    <source>
        <strain evidence="14">DSM 24499</strain>
    </source>
</reference>
<dbReference type="CDD" id="cd00830">
    <property type="entry name" value="KAS_III"/>
    <property type="match status" value="1"/>
</dbReference>
<sequence length="342" mass="37681">MYQSKIAGLGKYVPENVVTNDDLSKIMDTNDAWIQERTGIKERRHIKKGDGNTTAGMGAKAAKIALERANISKDDIDLIIFATLSPDYYFPGCGVQIQEMLDIHTCPALDVRNQCSGFIYGLSVADQFIKTGMYRNVLLIGSENHSGGLDFTTRGRSVSVIFGDGAGAAVLTRSDHNGQGVLSTHLHSEGKHALELSLKGPSTNHWVPEIIAENKAAGDESQLKDIPYYPYMNGQFVFKNAVVRFSEVIMEGLKANGMDVSDIDMLIPHQANLRISQFIQQKFKLRDDQVYNNIQKYGNTTAASIPIALTEAWEERKIKEGDTLVLAAFGSGFTWASAVIEW</sequence>
<comment type="similarity">
    <text evidence="1 10">Belongs to the thiolase-like superfamily. FabH family.</text>
</comment>
<keyword evidence="5 10" id="KW-0276">Fatty acid metabolism</keyword>
<accession>A0A1I1LT93</accession>
<evidence type="ECO:0000313" key="13">
    <source>
        <dbReference type="EMBL" id="SFC76146.1"/>
    </source>
</evidence>
<evidence type="ECO:0000256" key="10">
    <source>
        <dbReference type="HAMAP-Rule" id="MF_01815"/>
    </source>
</evidence>
<comment type="domain">
    <text evidence="10">The last Arg residue of the ACP-binding site is essential for the weak association between ACP/AcpP and FabH.</text>
</comment>
<dbReference type="GO" id="GO:0006633">
    <property type="term" value="P:fatty acid biosynthetic process"/>
    <property type="evidence" value="ECO:0007669"/>
    <property type="project" value="UniProtKB-UniRule"/>
</dbReference>
<gene>
    <name evidence="10" type="primary">fabH</name>
    <name evidence="13" type="ORF">SAMN04487907_108149</name>
</gene>
<organism evidence="13 14">
    <name type="scientific">Zunongwangia mangrovi</name>
    <dbReference type="NCBI Taxonomy" id="1334022"/>
    <lineage>
        <taxon>Bacteria</taxon>
        <taxon>Pseudomonadati</taxon>
        <taxon>Bacteroidota</taxon>
        <taxon>Flavobacteriia</taxon>
        <taxon>Flavobacteriales</taxon>
        <taxon>Flavobacteriaceae</taxon>
        <taxon>Zunongwangia</taxon>
    </lineage>
</organism>
<dbReference type="Proteomes" id="UP000199438">
    <property type="component" value="Unassembled WGS sequence"/>
</dbReference>
<keyword evidence="4 10" id="KW-0808">Transferase</keyword>
<comment type="pathway">
    <text evidence="10">Lipid metabolism; fatty acid biosynthesis.</text>
</comment>
<dbReference type="Pfam" id="PF08541">
    <property type="entry name" value="ACP_syn_III_C"/>
    <property type="match status" value="1"/>
</dbReference>
<keyword evidence="3 10" id="KW-0444">Lipid biosynthesis</keyword>
<evidence type="ECO:0000256" key="8">
    <source>
        <dbReference type="ARBA" id="ARBA00023268"/>
    </source>
</evidence>
<dbReference type="RefSeq" id="WP_092544209.1">
    <property type="nucleotide sequence ID" value="NZ_FOKV01000008.1"/>
</dbReference>
<comment type="catalytic activity">
    <reaction evidence="10">
        <text>malonyl-[ACP] + acetyl-CoA + H(+) = 3-oxobutanoyl-[ACP] + CO2 + CoA</text>
        <dbReference type="Rhea" id="RHEA:12080"/>
        <dbReference type="Rhea" id="RHEA-COMP:9623"/>
        <dbReference type="Rhea" id="RHEA-COMP:9625"/>
        <dbReference type="ChEBI" id="CHEBI:15378"/>
        <dbReference type="ChEBI" id="CHEBI:16526"/>
        <dbReference type="ChEBI" id="CHEBI:57287"/>
        <dbReference type="ChEBI" id="CHEBI:57288"/>
        <dbReference type="ChEBI" id="CHEBI:78449"/>
        <dbReference type="ChEBI" id="CHEBI:78450"/>
        <dbReference type="EC" id="2.3.1.180"/>
    </reaction>
</comment>
<dbReference type="PANTHER" id="PTHR43091">
    <property type="entry name" value="3-OXOACYL-[ACYL-CARRIER-PROTEIN] SYNTHASE"/>
    <property type="match status" value="1"/>
</dbReference>
<evidence type="ECO:0000256" key="5">
    <source>
        <dbReference type="ARBA" id="ARBA00022832"/>
    </source>
</evidence>
<dbReference type="InterPro" id="IPR013747">
    <property type="entry name" value="ACP_syn_III_C"/>
</dbReference>
<feature type="active site" evidence="10">
    <location>
        <position position="269"/>
    </location>
</feature>
<dbReference type="UniPathway" id="UPA00094"/>
<evidence type="ECO:0000256" key="7">
    <source>
        <dbReference type="ARBA" id="ARBA00023160"/>
    </source>
</evidence>
<keyword evidence="6 10" id="KW-0443">Lipid metabolism</keyword>
<name>A0A1I1LT93_9FLAO</name>
<evidence type="ECO:0000256" key="3">
    <source>
        <dbReference type="ARBA" id="ARBA00022516"/>
    </source>
</evidence>
<protein>
    <recommendedName>
        <fullName evidence="10">Beta-ketoacyl-[acyl-carrier-protein] synthase III</fullName>
        <shortName evidence="10">Beta-ketoacyl-ACP synthase III</shortName>
        <shortName evidence="10">KAS III</shortName>
        <ecNumber evidence="10">2.3.1.180</ecNumber>
    </recommendedName>
    <alternativeName>
        <fullName evidence="10">3-oxoacyl-[acyl-carrier-protein] synthase 3</fullName>
    </alternativeName>
    <alternativeName>
        <fullName evidence="10">3-oxoacyl-[acyl-carrier-protein] synthase III</fullName>
    </alternativeName>
</protein>
<dbReference type="GO" id="GO:0033818">
    <property type="term" value="F:beta-ketoacyl-acyl-carrier-protein synthase III activity"/>
    <property type="evidence" value="ECO:0007669"/>
    <property type="project" value="UniProtKB-UniRule"/>
</dbReference>
<dbReference type="EMBL" id="FOKV01000008">
    <property type="protein sequence ID" value="SFC76146.1"/>
    <property type="molecule type" value="Genomic_DNA"/>
</dbReference>
<dbReference type="GO" id="GO:0004315">
    <property type="term" value="F:3-oxoacyl-[acyl-carrier-protein] synthase activity"/>
    <property type="evidence" value="ECO:0007669"/>
    <property type="project" value="InterPro"/>
</dbReference>
<evidence type="ECO:0000313" key="14">
    <source>
        <dbReference type="Proteomes" id="UP000199438"/>
    </source>
</evidence>
<evidence type="ECO:0000256" key="6">
    <source>
        <dbReference type="ARBA" id="ARBA00023098"/>
    </source>
</evidence>
<dbReference type="GO" id="GO:0005737">
    <property type="term" value="C:cytoplasm"/>
    <property type="evidence" value="ECO:0007669"/>
    <property type="project" value="UniProtKB-SubCell"/>
</dbReference>
<feature type="region of interest" description="ACP-binding" evidence="10">
    <location>
        <begin position="270"/>
        <end position="274"/>
    </location>
</feature>
<dbReference type="InterPro" id="IPR016039">
    <property type="entry name" value="Thiolase-like"/>
</dbReference>
<evidence type="ECO:0000259" key="11">
    <source>
        <dbReference type="Pfam" id="PF08541"/>
    </source>
</evidence>
<dbReference type="Gene3D" id="3.40.47.10">
    <property type="match status" value="1"/>
</dbReference>
<evidence type="ECO:0000256" key="2">
    <source>
        <dbReference type="ARBA" id="ARBA00022490"/>
    </source>
</evidence>
<evidence type="ECO:0000259" key="12">
    <source>
        <dbReference type="Pfam" id="PF08545"/>
    </source>
</evidence>
<feature type="active site" evidence="10">
    <location>
        <position position="115"/>
    </location>
</feature>
<dbReference type="STRING" id="1334022.SAMN04487907_108149"/>
<dbReference type="NCBIfam" id="NF006829">
    <property type="entry name" value="PRK09352.1"/>
    <property type="match status" value="1"/>
</dbReference>
<dbReference type="NCBIfam" id="TIGR00747">
    <property type="entry name" value="fabH"/>
    <property type="match status" value="1"/>
</dbReference>
<keyword evidence="7 10" id="KW-0275">Fatty acid biosynthesis</keyword>
<keyword evidence="8 10" id="KW-0511">Multifunctional enzyme</keyword>
<dbReference type="InterPro" id="IPR004655">
    <property type="entry name" value="FabH"/>
</dbReference>
<comment type="subunit">
    <text evidence="10">Homodimer.</text>
</comment>